<organism evidence="2 3">
    <name type="scientific">Phytophthora palmivora</name>
    <dbReference type="NCBI Taxonomy" id="4796"/>
    <lineage>
        <taxon>Eukaryota</taxon>
        <taxon>Sar</taxon>
        <taxon>Stramenopiles</taxon>
        <taxon>Oomycota</taxon>
        <taxon>Peronosporomycetes</taxon>
        <taxon>Peronosporales</taxon>
        <taxon>Peronosporaceae</taxon>
        <taxon>Phytophthora</taxon>
    </lineage>
</organism>
<gene>
    <name evidence="2" type="ORF">PHPALM_12698</name>
</gene>
<keyword evidence="3" id="KW-1185">Reference proteome</keyword>
<feature type="compositionally biased region" description="Basic and acidic residues" evidence="1">
    <location>
        <begin position="32"/>
        <end position="45"/>
    </location>
</feature>
<feature type="region of interest" description="Disordered" evidence="1">
    <location>
        <begin position="32"/>
        <end position="90"/>
    </location>
</feature>
<proteinExistence type="predicted"/>
<name>A0A2P4XZ29_9STRA</name>
<evidence type="ECO:0000313" key="2">
    <source>
        <dbReference type="EMBL" id="POM70811.1"/>
    </source>
</evidence>
<accession>A0A2P4XZ29</accession>
<dbReference type="EMBL" id="NCKW01006767">
    <property type="protein sequence ID" value="POM70811.1"/>
    <property type="molecule type" value="Genomic_DNA"/>
</dbReference>
<evidence type="ECO:0000256" key="1">
    <source>
        <dbReference type="SAM" id="MobiDB-lite"/>
    </source>
</evidence>
<sequence>MIAYAFVLYCIGRPRDLNEAIREGFFEWELKEKTSSSHRSTENKSKSKNGGANTAAAQQTTTFPQVARKSWNGGRPAGSNAKPSSNCSHCGRGPHREEDYWFKHPDKHPFKTNKKVNSLFARMVVADNQSPRTIARKSWNGGRPAGSNAKPSSNCSHCGRGPHREEDCWFKYPDKRPFKTNKKVNSLFARMVVADNQSTEETDQLNE</sequence>
<dbReference type="AlphaFoldDB" id="A0A2P4XZ29"/>
<protein>
    <submittedName>
        <fullName evidence="2">Uncharacterized protein</fullName>
    </submittedName>
</protein>
<reference evidence="2 3" key="1">
    <citation type="journal article" date="2017" name="Genome Biol. Evol.">
        <title>Phytophthora megakarya and P. palmivora, closely related causal agents of cacao black pod rot, underwent increases in genome sizes and gene numbers by different mechanisms.</title>
        <authorList>
            <person name="Ali S.S."/>
            <person name="Shao J."/>
            <person name="Lary D.J."/>
            <person name="Kronmiller B."/>
            <person name="Shen D."/>
            <person name="Strem M.D."/>
            <person name="Amoako-Attah I."/>
            <person name="Akrofi A.Y."/>
            <person name="Begoude B.A."/>
            <person name="Ten Hoopen G.M."/>
            <person name="Coulibaly K."/>
            <person name="Kebe B.I."/>
            <person name="Melnick R.L."/>
            <person name="Guiltinan M.J."/>
            <person name="Tyler B.M."/>
            <person name="Meinhardt L.W."/>
            <person name="Bailey B.A."/>
        </authorList>
    </citation>
    <scope>NUCLEOTIDE SEQUENCE [LARGE SCALE GENOMIC DNA]</scope>
    <source>
        <strain evidence="3">sbr112.9</strain>
    </source>
</reference>
<feature type="region of interest" description="Disordered" evidence="1">
    <location>
        <begin position="134"/>
        <end position="163"/>
    </location>
</feature>
<evidence type="ECO:0000313" key="3">
    <source>
        <dbReference type="Proteomes" id="UP000237271"/>
    </source>
</evidence>
<feature type="compositionally biased region" description="Low complexity" evidence="1">
    <location>
        <begin position="49"/>
        <end position="62"/>
    </location>
</feature>
<dbReference type="Proteomes" id="UP000237271">
    <property type="component" value="Unassembled WGS sequence"/>
</dbReference>
<comment type="caution">
    <text evidence="2">The sequence shown here is derived from an EMBL/GenBank/DDBJ whole genome shotgun (WGS) entry which is preliminary data.</text>
</comment>